<feature type="transmembrane region" description="Helical" evidence="6">
    <location>
        <begin position="253"/>
        <end position="279"/>
    </location>
</feature>
<feature type="transmembrane region" description="Helical" evidence="6">
    <location>
        <begin position="184"/>
        <end position="202"/>
    </location>
</feature>
<evidence type="ECO:0000256" key="2">
    <source>
        <dbReference type="ARBA" id="ARBA00022475"/>
    </source>
</evidence>
<evidence type="ECO:0000256" key="1">
    <source>
        <dbReference type="ARBA" id="ARBA00004651"/>
    </source>
</evidence>
<evidence type="ECO:0000313" key="8">
    <source>
        <dbReference type="Proteomes" id="UP001500831"/>
    </source>
</evidence>
<keyword evidence="8" id="KW-1185">Reference proteome</keyword>
<accession>A0ABP6I6W7</accession>
<feature type="transmembrane region" description="Helical" evidence="6">
    <location>
        <begin position="61"/>
        <end position="85"/>
    </location>
</feature>
<evidence type="ECO:0000256" key="3">
    <source>
        <dbReference type="ARBA" id="ARBA00022692"/>
    </source>
</evidence>
<evidence type="ECO:0000256" key="5">
    <source>
        <dbReference type="ARBA" id="ARBA00023136"/>
    </source>
</evidence>
<evidence type="ECO:0000256" key="6">
    <source>
        <dbReference type="SAM" id="Phobius"/>
    </source>
</evidence>
<sequence length="400" mass="40300">MGAGAGRGRGVARERGATYAEVFASREFRVLFVSFTLLVTGDQVKMLTLSALVYARTGSPGLAAAAYMLGFLPYVVGGMFLLSLADRARPRALMVAGELLRVVTCLLMAFAGLPVWAMLTLVLVTGLFSPVFGAARGALLPDLLPGDSFVLARSVLSVTSAGAQVGGLAVGAGVMAAVGPAGTLAVTAALAAASAAVLRLGLPDFPARGDGARGTVRETLRVNRMLLADPGVRGLLLAQWLPISFVTGAEAMLVPYLGGTAGIALAAASAGLAAGNFVLGRFASPARRERLAAPLAVLAGVPLLAFAFRPGVAEAALIVLLATAGGCYTLGLQRRFVEAVPERVTGQGFGLLGAGSMTGQAVGTALVGLAAELTSPHAAIALAGAATVACSLALRRHLRG</sequence>
<evidence type="ECO:0000256" key="4">
    <source>
        <dbReference type="ARBA" id="ARBA00022989"/>
    </source>
</evidence>
<keyword evidence="4 6" id="KW-1133">Transmembrane helix</keyword>
<dbReference type="SUPFAM" id="SSF103473">
    <property type="entry name" value="MFS general substrate transporter"/>
    <property type="match status" value="1"/>
</dbReference>
<keyword evidence="2" id="KW-1003">Cell membrane</keyword>
<dbReference type="InterPro" id="IPR011701">
    <property type="entry name" value="MFS"/>
</dbReference>
<feature type="transmembrane region" description="Helical" evidence="6">
    <location>
        <begin position="349"/>
        <end position="371"/>
    </location>
</feature>
<dbReference type="Gene3D" id="1.20.1250.20">
    <property type="entry name" value="MFS general substrate transporter like domains"/>
    <property type="match status" value="1"/>
</dbReference>
<organism evidence="7 8">
    <name type="scientific">Streptosporangium fragile</name>
    <dbReference type="NCBI Taxonomy" id="46186"/>
    <lineage>
        <taxon>Bacteria</taxon>
        <taxon>Bacillati</taxon>
        <taxon>Actinomycetota</taxon>
        <taxon>Actinomycetes</taxon>
        <taxon>Streptosporangiales</taxon>
        <taxon>Streptosporangiaceae</taxon>
        <taxon>Streptosporangium</taxon>
    </lineage>
</organism>
<name>A0ABP6I6W7_9ACTN</name>
<dbReference type="InterPro" id="IPR036259">
    <property type="entry name" value="MFS_trans_sf"/>
</dbReference>
<reference evidence="8" key="1">
    <citation type="journal article" date="2019" name="Int. J. Syst. Evol. Microbiol.">
        <title>The Global Catalogue of Microorganisms (GCM) 10K type strain sequencing project: providing services to taxonomists for standard genome sequencing and annotation.</title>
        <authorList>
            <consortium name="The Broad Institute Genomics Platform"/>
            <consortium name="The Broad Institute Genome Sequencing Center for Infectious Disease"/>
            <person name="Wu L."/>
            <person name="Ma J."/>
        </authorList>
    </citation>
    <scope>NUCLEOTIDE SEQUENCE [LARGE SCALE GENOMIC DNA]</scope>
    <source>
        <strain evidence="8">JCM 6242</strain>
    </source>
</reference>
<keyword evidence="5 6" id="KW-0472">Membrane</keyword>
<dbReference type="PANTHER" id="PTHR23513:SF11">
    <property type="entry name" value="STAPHYLOFERRIN A TRANSPORTER"/>
    <property type="match status" value="1"/>
</dbReference>
<proteinExistence type="predicted"/>
<gene>
    <name evidence="7" type="ORF">GCM10010517_07560</name>
</gene>
<dbReference type="Proteomes" id="UP001500831">
    <property type="component" value="Unassembled WGS sequence"/>
</dbReference>
<feature type="transmembrane region" description="Helical" evidence="6">
    <location>
        <begin position="291"/>
        <end position="309"/>
    </location>
</feature>
<dbReference type="CDD" id="cd06173">
    <property type="entry name" value="MFS_MefA_like"/>
    <property type="match status" value="1"/>
</dbReference>
<evidence type="ECO:0000313" key="7">
    <source>
        <dbReference type="EMBL" id="GAA2850071.1"/>
    </source>
</evidence>
<comment type="subcellular location">
    <subcellularLocation>
        <location evidence="1">Cell membrane</location>
        <topology evidence="1">Multi-pass membrane protein</topology>
    </subcellularLocation>
</comment>
<feature type="transmembrane region" description="Helical" evidence="6">
    <location>
        <begin position="377"/>
        <end position="394"/>
    </location>
</feature>
<feature type="transmembrane region" description="Helical" evidence="6">
    <location>
        <begin position="30"/>
        <end position="55"/>
    </location>
</feature>
<dbReference type="Pfam" id="PF07690">
    <property type="entry name" value="MFS_1"/>
    <property type="match status" value="1"/>
</dbReference>
<keyword evidence="3 6" id="KW-0812">Transmembrane</keyword>
<protein>
    <submittedName>
        <fullName evidence="7">MFS transporter</fullName>
    </submittedName>
</protein>
<dbReference type="EMBL" id="BAAAVI010000003">
    <property type="protein sequence ID" value="GAA2850071.1"/>
    <property type="molecule type" value="Genomic_DNA"/>
</dbReference>
<feature type="transmembrane region" description="Helical" evidence="6">
    <location>
        <begin position="116"/>
        <end position="135"/>
    </location>
</feature>
<feature type="transmembrane region" description="Helical" evidence="6">
    <location>
        <begin position="315"/>
        <end position="337"/>
    </location>
</feature>
<dbReference type="PANTHER" id="PTHR23513">
    <property type="entry name" value="INTEGRAL MEMBRANE EFFLUX PROTEIN-RELATED"/>
    <property type="match status" value="1"/>
</dbReference>
<comment type="caution">
    <text evidence="7">The sequence shown here is derived from an EMBL/GenBank/DDBJ whole genome shotgun (WGS) entry which is preliminary data.</text>
</comment>